<keyword evidence="6" id="KW-0812">Transmembrane</keyword>
<feature type="region of interest" description="Disordered" evidence="14">
    <location>
        <begin position="539"/>
        <end position="621"/>
    </location>
</feature>
<keyword evidence="3" id="KW-0150">Chloroplast</keyword>
<evidence type="ECO:0000256" key="14">
    <source>
        <dbReference type="SAM" id="MobiDB-lite"/>
    </source>
</evidence>
<keyword evidence="10" id="KW-0472">Membrane</keyword>
<evidence type="ECO:0000313" key="16">
    <source>
        <dbReference type="Proteomes" id="UP001165080"/>
    </source>
</evidence>
<feature type="region of interest" description="Disordered" evidence="14">
    <location>
        <begin position="470"/>
        <end position="517"/>
    </location>
</feature>
<evidence type="ECO:0000256" key="8">
    <source>
        <dbReference type="ARBA" id="ARBA00022946"/>
    </source>
</evidence>
<dbReference type="PANTHER" id="PTHR32523">
    <property type="entry name" value="PHYTOL KINASE 1, CHLOROPLASTIC"/>
    <property type="match status" value="1"/>
</dbReference>
<evidence type="ECO:0000256" key="4">
    <source>
        <dbReference type="ARBA" id="ARBA00022640"/>
    </source>
</evidence>
<dbReference type="EC" id="2.7.1.182" evidence="12"/>
<feature type="compositionally biased region" description="Basic and acidic residues" evidence="14">
    <location>
        <begin position="1331"/>
        <end position="1348"/>
    </location>
</feature>
<keyword evidence="7" id="KW-0418">Kinase</keyword>
<keyword evidence="16" id="KW-1185">Reference proteome</keyword>
<feature type="compositionally biased region" description="Gly residues" evidence="14">
    <location>
        <begin position="554"/>
        <end position="563"/>
    </location>
</feature>
<feature type="compositionally biased region" description="Basic residues" evidence="14">
    <location>
        <begin position="583"/>
        <end position="603"/>
    </location>
</feature>
<accession>A0A9W6F5W0</accession>
<feature type="compositionally biased region" description="Low complexity" evidence="14">
    <location>
        <begin position="818"/>
        <end position="836"/>
    </location>
</feature>
<evidence type="ECO:0000256" key="5">
    <source>
        <dbReference type="ARBA" id="ARBA00022679"/>
    </source>
</evidence>
<evidence type="ECO:0000256" key="12">
    <source>
        <dbReference type="ARBA" id="ARBA00039024"/>
    </source>
</evidence>
<dbReference type="InterPro" id="IPR039606">
    <property type="entry name" value="Phytol/farnesol_kinase"/>
</dbReference>
<sequence>MGQLRRDTEDAIINFLPSKPYYQPIDDLPIDSWSWFLSAAVRTRVPLFVARELESLRRYLLTTAKFPQPAVQVDNATRCLLLAARVADLGLRTPEARSAIAESHMLEHACALRLTLAERPWNWDSSGADSCLFGVLKRAAQSLPWRWFQGVPTCTPTAVLLRSRSPRAEVAGGGAAAASLTAPEAAPRAAPPGEQQGCEQLWRVLSHSAVQCFLGWWLAASMVVLRPGGSGFSLPGNLMVACRACWQRRDGGGGGGGGGQRDDVELRGLQAPLQAAAASWMYGMLMRQCRGGATGAATDGATGAAAAEVEAGAAAAAVAPRPLSAAAGASPSKAAAAAAPVAALAATAPSAPADSEPAAAPAQAPAAAPTVAQSGSTELPYSAQNMYDMMLPVGEYCVDFVASVSTLGSLFSDSLATAALALALSLQHMPPDAAAARLPSCWQLLGRILAMDLGSTRSRALRDLAQAAGRALRLPPPPQSPPPPPSRGPSSRPPSATAGLTADRSQTSGGGGDCRSSHTALDVEYDATADAAAAVAAGPSTDFAAPGDDDKGGDGGGGGGGGAQRHSQPQQQHPQPSRQQQPRQRHHQHHHVHHVHHVHHQHHQQQQQQQPPASPSDDRYQQPSWTLRCALGSPFLPSLERYLRSLLRLPGSGAAAAAAGGGGGGTDRGGPASRQGAAYDLASACIAVDLALRRPGCWPALLAHAPLQQIAALILTMRKLTIAADGLALGLLPPPPPATAGARATAAAEATGATEAQPLGDPRVVWRMQLVALLEQSLPFTRAPAAAAAAVTAAAAAAAAGIVEPAAAAGGVGGGRGAPRLTSSMPRRSTSPPSSLGAVRMAPVPELPGPYLYVNRGLCGAGGAPSRGGSFAAATAAAAAAAAAVSEDNREIDAGPSWLEVLSFGPCPAVGSPARSQQERIVVLAAAAWLPLLLTARGGDVSDGTGGAASGGSGGISSDRPVPVPIAVLAVHGGHRVAWQWLLVVARQCLAAVGTAAHAGWMRLLRRTLVVDQITAVLRLYCTWEKWSQRVMTTETAVAISTSGGAAGIGGDSDAAAAAAAGVRFDRRYDTSGGDSVSSGGGAAAAAGLDPAGWELHGAAARVCEVMPVVLDVLEVLVAAVPEAVALALADNRKARSFVSVAEDLGDAADANADEGPYPDGRSPAALAAHHRRRQQRQQREEARQAALPPGWGPGLPLDSAVVSVLTQYGRYELLNCLSELSRARDDRFSFRPQGLAAAAPAPATRLTGLQDCGGGWRELPDPSDVVQQYLGFTVCSYDGCANLEGSSEATLLLRAGGGGGRGRSRPAVSYCCVACQQADRLATAAAAAAETRRSERRRASGRDREAV</sequence>
<dbReference type="GO" id="GO:0009507">
    <property type="term" value="C:chloroplast"/>
    <property type="evidence" value="ECO:0007669"/>
    <property type="project" value="UniProtKB-SubCell"/>
</dbReference>
<evidence type="ECO:0000256" key="6">
    <source>
        <dbReference type="ARBA" id="ARBA00022692"/>
    </source>
</evidence>
<dbReference type="EMBL" id="BRXU01000017">
    <property type="protein sequence ID" value="GLC56880.1"/>
    <property type="molecule type" value="Genomic_DNA"/>
</dbReference>
<comment type="pathway">
    <text evidence="11">Cofactor biosynthesis; tocopherol biosynthesis.</text>
</comment>
<evidence type="ECO:0000256" key="11">
    <source>
        <dbReference type="ARBA" id="ARBA00024015"/>
    </source>
</evidence>
<feature type="compositionally biased region" description="Pro residues" evidence="14">
    <location>
        <begin position="474"/>
        <end position="487"/>
    </location>
</feature>
<keyword evidence="4" id="KW-0934">Plastid</keyword>
<evidence type="ECO:0000256" key="7">
    <source>
        <dbReference type="ARBA" id="ARBA00022777"/>
    </source>
</evidence>
<comment type="catalytic activity">
    <reaction evidence="13">
        <text>phytol + CTP = phytyl phosphate + CDP + H(+)</text>
        <dbReference type="Rhea" id="RHEA:38055"/>
        <dbReference type="ChEBI" id="CHEBI:15378"/>
        <dbReference type="ChEBI" id="CHEBI:17327"/>
        <dbReference type="ChEBI" id="CHEBI:37563"/>
        <dbReference type="ChEBI" id="CHEBI:58069"/>
        <dbReference type="ChEBI" id="CHEBI:75483"/>
        <dbReference type="EC" id="2.7.1.182"/>
    </reaction>
</comment>
<evidence type="ECO:0000256" key="2">
    <source>
        <dbReference type="ARBA" id="ARBA00010794"/>
    </source>
</evidence>
<organism evidence="15 16">
    <name type="scientific">Pleodorina starrii</name>
    <dbReference type="NCBI Taxonomy" id="330485"/>
    <lineage>
        <taxon>Eukaryota</taxon>
        <taxon>Viridiplantae</taxon>
        <taxon>Chlorophyta</taxon>
        <taxon>core chlorophytes</taxon>
        <taxon>Chlorophyceae</taxon>
        <taxon>CS clade</taxon>
        <taxon>Chlamydomonadales</taxon>
        <taxon>Volvocaceae</taxon>
        <taxon>Pleodorina</taxon>
    </lineage>
</organism>
<dbReference type="GO" id="GO:0010276">
    <property type="term" value="F:phytol kinase activity"/>
    <property type="evidence" value="ECO:0007669"/>
    <property type="project" value="UniProtKB-EC"/>
</dbReference>
<reference evidence="15 16" key="1">
    <citation type="journal article" date="2023" name="Commun. Biol.">
        <title>Reorganization of the ancestral sex-determining regions during the evolution of trioecy in Pleodorina starrii.</title>
        <authorList>
            <person name="Takahashi K."/>
            <person name="Suzuki S."/>
            <person name="Kawai-Toyooka H."/>
            <person name="Yamamoto K."/>
            <person name="Hamaji T."/>
            <person name="Ootsuki R."/>
            <person name="Yamaguchi H."/>
            <person name="Kawachi M."/>
            <person name="Higashiyama T."/>
            <person name="Nozaki H."/>
        </authorList>
    </citation>
    <scope>NUCLEOTIDE SEQUENCE [LARGE SCALE GENOMIC DNA]</scope>
    <source>
        <strain evidence="15 16">NIES-4479</strain>
    </source>
</reference>
<feature type="compositionally biased region" description="Low complexity" evidence="14">
    <location>
        <begin position="564"/>
        <end position="582"/>
    </location>
</feature>
<evidence type="ECO:0000256" key="1">
    <source>
        <dbReference type="ARBA" id="ARBA00004508"/>
    </source>
</evidence>
<keyword evidence="5" id="KW-0808">Transferase</keyword>
<evidence type="ECO:0000256" key="9">
    <source>
        <dbReference type="ARBA" id="ARBA00022989"/>
    </source>
</evidence>
<dbReference type="GO" id="GO:0016020">
    <property type="term" value="C:membrane"/>
    <property type="evidence" value="ECO:0007669"/>
    <property type="project" value="UniProtKB-SubCell"/>
</dbReference>
<gene>
    <name evidence="15" type="primary">PLEST003062</name>
    <name evidence="15" type="ORF">PLESTB_001159200</name>
</gene>
<feature type="region of interest" description="Disordered" evidence="14">
    <location>
        <begin position="351"/>
        <end position="374"/>
    </location>
</feature>
<comment type="similarity">
    <text evidence="2">Belongs to the polyprenol kinase family.</text>
</comment>
<feature type="compositionally biased region" description="Low complexity" evidence="14">
    <location>
        <begin position="351"/>
        <end position="372"/>
    </location>
</feature>
<name>A0A9W6F5W0_9CHLO</name>
<evidence type="ECO:0000313" key="15">
    <source>
        <dbReference type="EMBL" id="GLC56880.1"/>
    </source>
</evidence>
<dbReference type="PANTHER" id="PTHR32523:SF8">
    <property type="entry name" value="DOLICHOL KINASE"/>
    <property type="match status" value="1"/>
</dbReference>
<proteinExistence type="inferred from homology"/>
<feature type="region of interest" description="Disordered" evidence="14">
    <location>
        <begin position="653"/>
        <end position="674"/>
    </location>
</feature>
<evidence type="ECO:0000256" key="13">
    <source>
        <dbReference type="ARBA" id="ARBA00048889"/>
    </source>
</evidence>
<protein>
    <recommendedName>
        <fullName evidence="12">phytol kinase</fullName>
        <ecNumber evidence="12">2.7.1.182</ecNumber>
    </recommendedName>
</protein>
<evidence type="ECO:0000256" key="3">
    <source>
        <dbReference type="ARBA" id="ARBA00022528"/>
    </source>
</evidence>
<feature type="region of interest" description="Disordered" evidence="14">
    <location>
        <begin position="1329"/>
        <end position="1348"/>
    </location>
</feature>
<feature type="region of interest" description="Disordered" evidence="14">
    <location>
        <begin position="1149"/>
        <end position="1191"/>
    </location>
</feature>
<feature type="region of interest" description="Disordered" evidence="14">
    <location>
        <begin position="813"/>
        <end position="840"/>
    </location>
</feature>
<keyword evidence="9" id="KW-1133">Transmembrane helix</keyword>
<evidence type="ECO:0000256" key="10">
    <source>
        <dbReference type="ARBA" id="ARBA00023136"/>
    </source>
</evidence>
<comment type="subcellular location">
    <subcellularLocation>
        <location evidence="1">Plastid</location>
        <location evidence="1">Chloroplast membrane</location>
        <topology evidence="1">Multi-pass membrane protein</topology>
    </subcellularLocation>
</comment>
<dbReference type="Proteomes" id="UP001165080">
    <property type="component" value="Unassembled WGS sequence"/>
</dbReference>
<comment type="caution">
    <text evidence="15">The sequence shown here is derived from an EMBL/GenBank/DDBJ whole genome shotgun (WGS) entry which is preliminary data.</text>
</comment>
<keyword evidence="8" id="KW-0809">Transit peptide</keyword>
<feature type="compositionally biased region" description="Gly residues" evidence="14">
    <location>
        <begin position="659"/>
        <end position="668"/>
    </location>
</feature>